<keyword evidence="1" id="KW-0677">Repeat</keyword>
<feature type="repeat" description="ANK" evidence="3">
    <location>
        <begin position="317"/>
        <end position="349"/>
    </location>
</feature>
<keyword evidence="2 3" id="KW-0040">ANK repeat</keyword>
<organism evidence="6 7">
    <name type="scientific">Fusarium oxysporum</name>
    <name type="common">Fusarium vascular wilt</name>
    <dbReference type="NCBI Taxonomy" id="5507"/>
    <lineage>
        <taxon>Eukaryota</taxon>
        <taxon>Fungi</taxon>
        <taxon>Dikarya</taxon>
        <taxon>Ascomycota</taxon>
        <taxon>Pezizomycotina</taxon>
        <taxon>Sordariomycetes</taxon>
        <taxon>Hypocreomycetidae</taxon>
        <taxon>Hypocreales</taxon>
        <taxon>Nectriaceae</taxon>
        <taxon>Fusarium</taxon>
        <taxon>Fusarium oxysporum species complex</taxon>
    </lineage>
</organism>
<feature type="repeat" description="ANK" evidence="3">
    <location>
        <begin position="350"/>
        <end position="383"/>
    </location>
</feature>
<feature type="repeat" description="ANK" evidence="3">
    <location>
        <begin position="284"/>
        <end position="316"/>
    </location>
</feature>
<dbReference type="VEuPathDB" id="FungiDB:FOC4_g10001917"/>
<dbReference type="OrthoDB" id="20872at2759"/>
<dbReference type="EMBL" id="FMJY01000006">
    <property type="protein sequence ID" value="SCO87522.1"/>
    <property type="molecule type" value="Genomic_DNA"/>
</dbReference>
<dbReference type="PROSITE" id="PS50297">
    <property type="entry name" value="ANK_REP_REGION"/>
    <property type="match status" value="5"/>
</dbReference>
<dbReference type="SMART" id="SM00248">
    <property type="entry name" value="ANK"/>
    <property type="match status" value="16"/>
</dbReference>
<feature type="domain" description="F-box" evidence="5">
    <location>
        <begin position="4"/>
        <end position="51"/>
    </location>
</feature>
<dbReference type="Proteomes" id="UP000219369">
    <property type="component" value="Unassembled WGS sequence"/>
</dbReference>
<gene>
    <name evidence="6" type="ORF">FRV6_11649</name>
</gene>
<feature type="repeat" description="ANK" evidence="3">
    <location>
        <begin position="184"/>
        <end position="210"/>
    </location>
</feature>
<evidence type="ECO:0000313" key="7">
    <source>
        <dbReference type="Proteomes" id="UP000219369"/>
    </source>
</evidence>
<reference evidence="7" key="1">
    <citation type="submission" date="2016-09" db="EMBL/GenBank/DDBJ databases">
        <authorList>
            <person name="Guldener U."/>
        </authorList>
    </citation>
    <scope>NUCLEOTIDE SEQUENCE [LARGE SCALE GENOMIC DNA]</scope>
    <source>
        <strain evidence="7">V64-1</strain>
    </source>
</reference>
<dbReference type="VEuPathDB" id="FungiDB:FOIG_16881"/>
<evidence type="ECO:0000313" key="6">
    <source>
        <dbReference type="EMBL" id="SCO87522.1"/>
    </source>
</evidence>
<feature type="repeat" description="ANK" evidence="3">
    <location>
        <begin position="252"/>
        <end position="284"/>
    </location>
</feature>
<dbReference type="VEuPathDB" id="FungiDB:HZS61_017880"/>
<name>A0A2H3TFT5_FUSOX</name>
<dbReference type="SUPFAM" id="SSF48403">
    <property type="entry name" value="Ankyrin repeat"/>
    <property type="match status" value="2"/>
</dbReference>
<dbReference type="PANTHER" id="PTHR24198">
    <property type="entry name" value="ANKYRIN REPEAT AND PROTEIN KINASE DOMAIN-CONTAINING PROTEIN"/>
    <property type="match status" value="1"/>
</dbReference>
<feature type="repeat" description="ANK" evidence="3">
    <location>
        <begin position="384"/>
        <end position="416"/>
    </location>
</feature>
<accession>A0A2H3TFT5</accession>
<evidence type="ECO:0000256" key="4">
    <source>
        <dbReference type="SAM" id="MobiDB-lite"/>
    </source>
</evidence>
<dbReference type="CDD" id="cd09917">
    <property type="entry name" value="F-box_SF"/>
    <property type="match status" value="1"/>
</dbReference>
<dbReference type="VEuPathDB" id="FungiDB:FOXG_15846"/>
<evidence type="ECO:0000256" key="2">
    <source>
        <dbReference type="ARBA" id="ARBA00023043"/>
    </source>
</evidence>
<proteinExistence type="predicted"/>
<dbReference type="InterPro" id="IPR001810">
    <property type="entry name" value="F-box_dom"/>
</dbReference>
<evidence type="ECO:0000256" key="1">
    <source>
        <dbReference type="ARBA" id="ARBA00022737"/>
    </source>
</evidence>
<sequence>MKLLTLPPEVIVLITSYMLWENSAQNERDLARLANTCHQLHRVVNPILYRHNRTFSGSSALLWAVERDIPEVVTNACDAGTDLERCYGMPLLRCAAGKGHVRVIRELLQRCRLRFFDTKTAVTVALENDLAEVIQVLVDNGLDPSKPIDSMLKTYLHQASELGAVKSVAVMLKAGANVSARHHIDGTPLYFAAIKGEVEVIKLLMEHGADAGCLGVEDYSPLAEAVRRNQPLAVEAILQGSKNTGMTKSKAIPASLFHAAAASSSPTLIKLLLQHGANPNIAPDGRFPLTVAAEYGNVEMVKVLLECGVDIDAQYEGDDTPLHMAMKGNHPETIMVLIEAGANVSSADRSGLQPLHMVPQCDKSAEIIDALLAKGADLSAVSNDGLTILQSSAEVSNFDVVRLLLERGANPKISSDRTLLLASRHGQEWIVEHLLNCGCDLEMTDNDGCTPLLAAAQFGSLKVVRMLLIKGANIKATNKSGCESALLAAIGSHADVIRELLGTGNVDLDQQDLDGRTALFYAVLLGHQSVVEALLAHHSPPALNTTDRYGATPFIMAARNGHLALIDHLLPFVNQWDVLHDRDNWGQDALYWAALCKNPQVKNRLESCARDLGMDARSYVGMTIHPHALFTSQTCYCDVCGRCTIHGVRGRSQQCHHCVCAAGGQFLICSSCSRAGAKCRDAGHVWDLYECENGDMSAYDSDSESASESEEGPYDSDGADREQN</sequence>
<protein>
    <recommendedName>
        <fullName evidence="5">F-box domain-containing protein</fullName>
    </recommendedName>
</protein>
<dbReference type="VEuPathDB" id="FungiDB:FOMG_17551"/>
<evidence type="ECO:0000256" key="3">
    <source>
        <dbReference type="PROSITE-ProRule" id="PRU00023"/>
    </source>
</evidence>
<dbReference type="Pfam" id="PF12796">
    <property type="entry name" value="Ank_2"/>
    <property type="match status" value="4"/>
</dbReference>
<dbReference type="InterPro" id="IPR002110">
    <property type="entry name" value="Ankyrin_rpt"/>
</dbReference>
<feature type="repeat" description="ANK" evidence="3">
    <location>
        <begin position="447"/>
        <end position="479"/>
    </location>
</feature>
<dbReference type="Gene3D" id="1.25.40.20">
    <property type="entry name" value="Ankyrin repeat-containing domain"/>
    <property type="match status" value="4"/>
</dbReference>
<dbReference type="VEuPathDB" id="FungiDB:FOC1_g10000869"/>
<dbReference type="PROSITE" id="PS50088">
    <property type="entry name" value="ANK_REPEAT"/>
    <property type="match status" value="8"/>
</dbReference>
<dbReference type="PRINTS" id="PR01415">
    <property type="entry name" value="ANKYRIN"/>
</dbReference>
<evidence type="ECO:0000259" key="5">
    <source>
        <dbReference type="Pfam" id="PF12937"/>
    </source>
</evidence>
<feature type="repeat" description="ANK" evidence="3">
    <location>
        <begin position="151"/>
        <end position="183"/>
    </location>
</feature>
<feature type="region of interest" description="Disordered" evidence="4">
    <location>
        <begin position="697"/>
        <end position="724"/>
    </location>
</feature>
<dbReference type="Pfam" id="PF12937">
    <property type="entry name" value="F-box-like"/>
    <property type="match status" value="1"/>
</dbReference>
<dbReference type="PANTHER" id="PTHR24198:SF165">
    <property type="entry name" value="ANKYRIN REPEAT-CONTAINING PROTEIN-RELATED"/>
    <property type="match status" value="1"/>
</dbReference>
<dbReference type="AlphaFoldDB" id="A0A2H3TFT5"/>
<feature type="compositionally biased region" description="Acidic residues" evidence="4">
    <location>
        <begin position="701"/>
        <end position="714"/>
    </location>
</feature>
<dbReference type="InterPro" id="IPR036770">
    <property type="entry name" value="Ankyrin_rpt-contain_sf"/>
</dbReference>